<dbReference type="EMBL" id="LPUX01000060">
    <property type="protein sequence ID" value="OAP39136.1"/>
    <property type="molecule type" value="Genomic_DNA"/>
</dbReference>
<name>A0A178XVE1_9HYPH</name>
<gene>
    <name evidence="1" type="ORF">AU381_08520</name>
</gene>
<accession>A0A178XVE1</accession>
<proteinExistence type="predicted"/>
<dbReference type="Proteomes" id="UP000094025">
    <property type="component" value="Unassembled WGS sequence"/>
</dbReference>
<dbReference type="RefSeq" id="WP_064242608.1">
    <property type="nucleotide sequence ID" value="NZ_LPUX01000060.1"/>
</dbReference>
<reference evidence="1 2" key="1">
    <citation type="journal article" date="2016" name="Int. J. Syst. Evol. Microbiol.">
        <title>Ensifer glycinis sp. nov., an novel rhizobial species associated with Glycine spp.</title>
        <authorList>
            <person name="Yan H."/>
            <person name="Yan J."/>
            <person name="Sui X.H."/>
            <person name="Wang E.T."/>
            <person name="Chen W.X."/>
            <person name="Zhang X.X."/>
            <person name="Chen W.F."/>
        </authorList>
    </citation>
    <scope>NUCLEOTIDE SEQUENCE [LARGE SCALE GENOMIC DNA]</scope>
    <source>
        <strain evidence="1 2">CCBAU 23380</strain>
    </source>
</reference>
<dbReference type="AlphaFoldDB" id="A0A178XVE1"/>
<sequence>MPDPRSDKRNPLPELTAREEALYLRRSSIRFLECAIHLCATHMSLEEVAELLEKEAEQLRRFG</sequence>
<evidence type="ECO:0000313" key="2">
    <source>
        <dbReference type="Proteomes" id="UP000094025"/>
    </source>
</evidence>
<keyword evidence="2" id="KW-1185">Reference proteome</keyword>
<comment type="caution">
    <text evidence="1">The sequence shown here is derived from an EMBL/GenBank/DDBJ whole genome shotgun (WGS) entry which is preliminary data.</text>
</comment>
<protein>
    <submittedName>
        <fullName evidence="1">Uncharacterized protein</fullName>
    </submittedName>
</protein>
<dbReference type="OrthoDB" id="8086619at2"/>
<evidence type="ECO:0000313" key="1">
    <source>
        <dbReference type="EMBL" id="OAP39136.1"/>
    </source>
</evidence>
<organism evidence="1 2">
    <name type="scientific">Sinorhizobium glycinis</name>
    <dbReference type="NCBI Taxonomy" id="1472378"/>
    <lineage>
        <taxon>Bacteria</taxon>
        <taxon>Pseudomonadati</taxon>
        <taxon>Pseudomonadota</taxon>
        <taxon>Alphaproteobacteria</taxon>
        <taxon>Hyphomicrobiales</taxon>
        <taxon>Rhizobiaceae</taxon>
        <taxon>Sinorhizobium/Ensifer group</taxon>
        <taxon>Sinorhizobium</taxon>
    </lineage>
</organism>